<evidence type="ECO:0008006" key="4">
    <source>
        <dbReference type="Google" id="ProtNLM"/>
    </source>
</evidence>
<keyword evidence="1" id="KW-0732">Signal</keyword>
<reference evidence="2 3" key="1">
    <citation type="submission" date="2016-07" db="EMBL/GenBank/DDBJ databases">
        <title>Complete genome sequence of the Lentzea guizhouensis DHS C013.</title>
        <authorList>
            <person name="Cao C."/>
        </authorList>
    </citation>
    <scope>NUCLEOTIDE SEQUENCE [LARGE SCALE GENOMIC DNA]</scope>
    <source>
        <strain evidence="2 3">DHS C013</strain>
    </source>
</reference>
<proteinExistence type="predicted"/>
<evidence type="ECO:0000313" key="3">
    <source>
        <dbReference type="Proteomes" id="UP000093053"/>
    </source>
</evidence>
<feature type="signal peptide" evidence="1">
    <location>
        <begin position="1"/>
        <end position="29"/>
    </location>
</feature>
<accession>A0A1B2HUT0</accession>
<name>A0A1B2HUT0_9PSEU</name>
<dbReference type="OrthoDB" id="3871708at2"/>
<protein>
    <recommendedName>
        <fullName evidence="4">Peptidase inhibitor family I36 protein</fullName>
    </recommendedName>
</protein>
<dbReference type="Gene3D" id="2.60.20.10">
    <property type="entry name" value="Crystallins"/>
    <property type="match status" value="1"/>
</dbReference>
<sequence>MFGKFSLRCGVAVAAVVGVVAAVPVQAGAAPAAPGVRASFEGRTINLAESWEDARVCAELTLDDVRCFRTPQELAAATGEVGAAKVEDCKYTWVCLWADINHNGRRLQWNEPGRKKLADWGFRDQASSGALNRIQGGATLVNYRTALPDQQAFLRAGGIYSDFREFGWNDKTDEIQVG</sequence>
<evidence type="ECO:0000313" key="2">
    <source>
        <dbReference type="EMBL" id="ANZ41457.1"/>
    </source>
</evidence>
<keyword evidence="3" id="KW-1185">Reference proteome</keyword>
<dbReference type="STRING" id="1586287.BBK82_41395"/>
<dbReference type="RefSeq" id="WP_065919792.1">
    <property type="nucleotide sequence ID" value="NZ_CP016793.1"/>
</dbReference>
<dbReference type="Pfam" id="PF03995">
    <property type="entry name" value="Inhibitor_I36"/>
    <property type="match status" value="1"/>
</dbReference>
<dbReference type="KEGG" id="led:BBK82_41395"/>
<feature type="chain" id="PRO_5008538604" description="Peptidase inhibitor family I36 protein" evidence="1">
    <location>
        <begin position="30"/>
        <end position="178"/>
    </location>
</feature>
<gene>
    <name evidence="2" type="ORF">BBK82_41395</name>
</gene>
<dbReference type="AlphaFoldDB" id="A0A1B2HUT0"/>
<organism evidence="2 3">
    <name type="scientific">Lentzea guizhouensis</name>
    <dbReference type="NCBI Taxonomy" id="1586287"/>
    <lineage>
        <taxon>Bacteria</taxon>
        <taxon>Bacillati</taxon>
        <taxon>Actinomycetota</taxon>
        <taxon>Actinomycetes</taxon>
        <taxon>Pseudonocardiales</taxon>
        <taxon>Pseudonocardiaceae</taxon>
        <taxon>Lentzea</taxon>
    </lineage>
</organism>
<dbReference type="EMBL" id="CP016793">
    <property type="protein sequence ID" value="ANZ41457.1"/>
    <property type="molecule type" value="Genomic_DNA"/>
</dbReference>
<evidence type="ECO:0000256" key="1">
    <source>
        <dbReference type="SAM" id="SignalP"/>
    </source>
</evidence>
<dbReference type="Proteomes" id="UP000093053">
    <property type="component" value="Chromosome"/>
</dbReference>